<proteinExistence type="predicted"/>
<accession>A0A875S1E1</accession>
<sequence>MSTMLSEEEQFLLLPKAIVNPARASVYERLFFRLKEDSMLCSSIENNPDILLKLIEDYAPSQSSVDQRREQYSEIVQRFSEGNPACVLYFGVEEDCGYSIIYLSKEFARIKPDVRVYAVYDITRISRRDLLMVNLLMKLSGIKQIQIFDAVSTLESFLADLNRNHRFEWVILNHENNTKDIDNVKMLETLSLIQPRMTMLKVNDFSDEGDDLETYLLSTPMIKRLYSMEFSVSKYLGRWNLLYDKVSDMPKLYKCTEFLDS</sequence>
<name>A0A875S1E1_EENNA</name>
<protein>
    <submittedName>
        <fullName evidence="1">Uncharacterized protein</fullName>
    </submittedName>
</protein>
<keyword evidence="2" id="KW-1185">Reference proteome</keyword>
<reference evidence="1" key="1">
    <citation type="submission" date="2020-10" db="EMBL/GenBank/DDBJ databases">
        <authorList>
            <person name="Roach M.J.R."/>
        </authorList>
    </citation>
    <scope>NUCLEOTIDE SEQUENCE</scope>
    <source>
        <strain evidence="1">CBS 1945</strain>
    </source>
</reference>
<gene>
    <name evidence="1" type="ORF">FOA43_002066</name>
</gene>
<dbReference type="Proteomes" id="UP000662931">
    <property type="component" value="Chromosome 2"/>
</dbReference>
<dbReference type="RefSeq" id="XP_038778298.1">
    <property type="nucleotide sequence ID" value="XM_038922370.1"/>
</dbReference>
<dbReference type="OrthoDB" id="186626at2759"/>
<evidence type="ECO:0000313" key="2">
    <source>
        <dbReference type="Proteomes" id="UP000662931"/>
    </source>
</evidence>
<dbReference type="EMBL" id="CP064813">
    <property type="protein sequence ID" value="QPG74733.1"/>
    <property type="molecule type" value="Genomic_DNA"/>
</dbReference>
<evidence type="ECO:0000313" key="1">
    <source>
        <dbReference type="EMBL" id="QPG74733.1"/>
    </source>
</evidence>
<organism evidence="1 2">
    <name type="scientific">Eeniella nana</name>
    <name type="common">Yeast</name>
    <name type="synonym">Brettanomyces nanus</name>
    <dbReference type="NCBI Taxonomy" id="13502"/>
    <lineage>
        <taxon>Eukaryota</taxon>
        <taxon>Fungi</taxon>
        <taxon>Dikarya</taxon>
        <taxon>Ascomycota</taxon>
        <taxon>Saccharomycotina</taxon>
        <taxon>Pichiomycetes</taxon>
        <taxon>Pichiales</taxon>
        <taxon>Pichiaceae</taxon>
        <taxon>Brettanomyces</taxon>
    </lineage>
</organism>
<dbReference type="GeneID" id="62195467"/>
<dbReference type="AlphaFoldDB" id="A0A875S1E1"/>
<dbReference type="KEGG" id="bnn:FOA43_002066"/>